<dbReference type="PANTHER" id="PTHR30365:SF14">
    <property type="entry name" value="CYTOCHROME BD MENAQUINOL OXIDASE SUBUNIT I-RELATED"/>
    <property type="match status" value="1"/>
</dbReference>
<accession>A0A1E3XDL7</accession>
<dbReference type="PROSITE" id="PS51007">
    <property type="entry name" value="CYTC"/>
    <property type="match status" value="2"/>
</dbReference>
<evidence type="ECO:0000256" key="11">
    <source>
        <dbReference type="ARBA" id="ARBA00023136"/>
    </source>
</evidence>
<feature type="transmembrane region" description="Helical" evidence="13">
    <location>
        <begin position="222"/>
        <end position="243"/>
    </location>
</feature>
<comment type="similarity">
    <text evidence="2">Belongs to the cytochrome ubiquinol oxidase subunit 1 family.</text>
</comment>
<name>A0A1E3XDL7_9BACT</name>
<evidence type="ECO:0000256" key="4">
    <source>
        <dbReference type="ARBA" id="ARBA00022475"/>
    </source>
</evidence>
<feature type="transmembrane region" description="Helical" evidence="13">
    <location>
        <begin position="299"/>
        <end position="324"/>
    </location>
</feature>
<feature type="transmembrane region" description="Helical" evidence="13">
    <location>
        <begin position="493"/>
        <end position="512"/>
    </location>
</feature>
<evidence type="ECO:0000256" key="5">
    <source>
        <dbReference type="ARBA" id="ARBA00022617"/>
    </source>
</evidence>
<dbReference type="GO" id="GO:0009055">
    <property type="term" value="F:electron transfer activity"/>
    <property type="evidence" value="ECO:0007669"/>
    <property type="project" value="InterPro"/>
</dbReference>
<feature type="transmembrane region" description="Helical" evidence="13">
    <location>
        <begin position="52"/>
        <end position="77"/>
    </location>
</feature>
<feature type="transmembrane region" description="Helical" evidence="13">
    <location>
        <begin position="255"/>
        <end position="279"/>
    </location>
</feature>
<feature type="transmembrane region" description="Helical" evidence="13">
    <location>
        <begin position="540"/>
        <end position="562"/>
    </location>
</feature>
<feature type="transmembrane region" description="Helical" evidence="13">
    <location>
        <begin position="336"/>
        <end position="354"/>
    </location>
</feature>
<dbReference type="EMBL" id="MAYW01000021">
    <property type="protein sequence ID" value="ODS33699.1"/>
    <property type="molecule type" value="Genomic_DNA"/>
</dbReference>
<dbReference type="GO" id="GO:0046872">
    <property type="term" value="F:metal ion binding"/>
    <property type="evidence" value="ECO:0007669"/>
    <property type="project" value="UniProtKB-KW"/>
</dbReference>
<comment type="subcellular location">
    <subcellularLocation>
        <location evidence="1">Cell membrane</location>
        <topology evidence="1">Multi-pass membrane protein</topology>
    </subcellularLocation>
</comment>
<keyword evidence="7 12" id="KW-0479">Metal-binding</keyword>
<evidence type="ECO:0000256" key="3">
    <source>
        <dbReference type="ARBA" id="ARBA00022448"/>
    </source>
</evidence>
<keyword evidence="3" id="KW-0813">Transport</keyword>
<gene>
    <name evidence="16" type="primary">cydA_2</name>
    <name evidence="16" type="ORF">SCARUB_01135</name>
</gene>
<evidence type="ECO:0000256" key="6">
    <source>
        <dbReference type="ARBA" id="ARBA00022692"/>
    </source>
</evidence>
<evidence type="ECO:0000256" key="14">
    <source>
        <dbReference type="SAM" id="SignalP"/>
    </source>
</evidence>
<dbReference type="PANTHER" id="PTHR30365">
    <property type="entry name" value="CYTOCHROME D UBIQUINOL OXIDASE"/>
    <property type="match status" value="1"/>
</dbReference>
<protein>
    <submittedName>
        <fullName evidence="16">Subunit 1 of alternative cytochrome bd quinol oxidase (CydA)</fullName>
    </submittedName>
</protein>
<evidence type="ECO:0000313" key="17">
    <source>
        <dbReference type="Proteomes" id="UP000094056"/>
    </source>
</evidence>
<evidence type="ECO:0000259" key="15">
    <source>
        <dbReference type="PROSITE" id="PS51007"/>
    </source>
</evidence>
<dbReference type="PATRIC" id="fig|1872076.5.peg.1302"/>
<keyword evidence="4" id="KW-1003">Cell membrane</keyword>
<comment type="caution">
    <text evidence="16">The sequence shown here is derived from an EMBL/GenBank/DDBJ whole genome shotgun (WGS) entry which is preliminary data.</text>
</comment>
<keyword evidence="10 12" id="KW-0408">Iron</keyword>
<dbReference type="GO" id="GO:0005886">
    <property type="term" value="C:plasma membrane"/>
    <property type="evidence" value="ECO:0007669"/>
    <property type="project" value="UniProtKB-SubCell"/>
</dbReference>
<feature type="chain" id="PRO_5009140100" evidence="14">
    <location>
        <begin position="29"/>
        <end position="848"/>
    </location>
</feature>
<dbReference type="InterPro" id="IPR009056">
    <property type="entry name" value="Cyt_c-like_dom"/>
</dbReference>
<dbReference type="InterPro" id="IPR002585">
    <property type="entry name" value="Cyt-d_ubiquinol_oxidase_su_1"/>
</dbReference>
<feature type="signal peptide" evidence="14">
    <location>
        <begin position="1"/>
        <end position="28"/>
    </location>
</feature>
<keyword evidence="6 13" id="KW-0812">Transmembrane</keyword>
<dbReference type="Pfam" id="PF00034">
    <property type="entry name" value="Cytochrom_C"/>
    <property type="match status" value="1"/>
</dbReference>
<evidence type="ECO:0000313" key="16">
    <source>
        <dbReference type="EMBL" id="ODS33699.1"/>
    </source>
</evidence>
<dbReference type="Gene3D" id="1.10.760.10">
    <property type="entry name" value="Cytochrome c-like domain"/>
    <property type="match status" value="2"/>
</dbReference>
<keyword evidence="5 12" id="KW-0349">Heme</keyword>
<feature type="transmembrane region" description="Helical" evidence="13">
    <location>
        <begin position="590"/>
        <end position="608"/>
    </location>
</feature>
<sequence>MKNKFPFYIFYVASILIILFHSSAPSLAQPFTDITTNYREFPSIGSRIALWIVAQLHLNFAAFILGVPIFSAIVELIGICTKNPQYDRTAKEFIKLTLMALTTTAIFGALLTFFLISLYPGLFNYLTSIFSTTFWIYPLLFFGETASLYLYWYTWDKLSNRKLLHLFLGIILNIFGISIMFTANSWVSFMISPSGIDEQGILLNTWNAITNFTWMPLNIHRFIGNISFGGAIVAAYAGFKFMISRTDDERAHYDWMGYTGNIIAIMAFMILPFAGYWLTKEIYAFSEQLGVILMGGFLSWLWIIQALVIGILFLGTNCYFWIGMERIPGAERYKKYIKYLVLIVTLCFLIWATPHTLVATHEETHRMGGSHHPVVGVLGLMSAKNTAVNMMIMATFISFIIYRRGNKISTVNWSSRGSKIQKLIIFAACGVVIFYGVYGYFVEAITRVGFSIFQVSSVLLCIILVAVIDLFLFRNAKIIGRIRWGEIPSRSQYALLSIGVTYVWLMGLMGFARSAMRQHWHVYGILKDTSSHAYTPALGYTANLVSIITILFIAFILFIFWISSLGEKNKNNHEKTYTQKKPKGQNPKTVLLKGMLFSAALIGFLTLYSNKIPQIESRVPEDVVVLEQELTQEKIVRIGKDIFQGKGNCYVCHLEAGGRGPNLEDIGLTAETRETGISSKDYLMESLIQPMAYLVKGFEPIMPLANKPPVSLNHGELLAVVAYLQSLGGVVTITPTDIPVGAFAPVTAKEIILTRGNISAGKLVFEDKGCAVCHKIVAEEGAELAPNLFDIGDRADIEFIKESIIDPSAKTVEGYDLAMPEYEEELTIKEFNDLIAYLQSFKGKKLIK</sequence>
<proteinExistence type="inferred from homology"/>
<evidence type="ECO:0000256" key="2">
    <source>
        <dbReference type="ARBA" id="ARBA00009819"/>
    </source>
</evidence>
<keyword evidence="11 13" id="KW-0472">Membrane</keyword>
<feature type="transmembrane region" description="Helical" evidence="13">
    <location>
        <begin position="374"/>
        <end position="402"/>
    </location>
</feature>
<feature type="transmembrane region" description="Helical" evidence="13">
    <location>
        <begin position="423"/>
        <end position="442"/>
    </location>
</feature>
<dbReference type="GO" id="GO:0019646">
    <property type="term" value="P:aerobic electron transport chain"/>
    <property type="evidence" value="ECO:0007669"/>
    <property type="project" value="InterPro"/>
</dbReference>
<dbReference type="InterPro" id="IPR036909">
    <property type="entry name" value="Cyt_c-like_dom_sf"/>
</dbReference>
<feature type="transmembrane region" description="Helical" evidence="13">
    <location>
        <begin position="134"/>
        <end position="152"/>
    </location>
</feature>
<evidence type="ECO:0000256" key="8">
    <source>
        <dbReference type="ARBA" id="ARBA00022982"/>
    </source>
</evidence>
<feature type="domain" description="Cytochrome c" evidence="15">
    <location>
        <begin position="756"/>
        <end position="842"/>
    </location>
</feature>
<evidence type="ECO:0000256" key="9">
    <source>
        <dbReference type="ARBA" id="ARBA00022989"/>
    </source>
</evidence>
<keyword evidence="9 13" id="KW-1133">Transmembrane helix</keyword>
<dbReference type="Proteomes" id="UP000094056">
    <property type="component" value="Unassembled WGS sequence"/>
</dbReference>
<evidence type="ECO:0000256" key="12">
    <source>
        <dbReference type="PROSITE-ProRule" id="PRU00433"/>
    </source>
</evidence>
<reference evidence="16 17" key="1">
    <citation type="submission" date="2016-07" db="EMBL/GenBank/DDBJ databases">
        <title>Draft genome of Scalindua rubra, obtained from a brine-seawater interface in the Red Sea, sheds light on salt adaptation in anammox bacteria.</title>
        <authorList>
            <person name="Speth D.R."/>
            <person name="Lagkouvardos I."/>
            <person name="Wang Y."/>
            <person name="Qian P.-Y."/>
            <person name="Dutilh B.E."/>
            <person name="Jetten M.S."/>
        </authorList>
    </citation>
    <scope>NUCLEOTIDE SEQUENCE [LARGE SCALE GENOMIC DNA]</scope>
    <source>
        <strain evidence="16">BSI-1</strain>
    </source>
</reference>
<evidence type="ECO:0000256" key="7">
    <source>
        <dbReference type="ARBA" id="ARBA00022723"/>
    </source>
</evidence>
<dbReference type="GO" id="GO:0020037">
    <property type="term" value="F:heme binding"/>
    <property type="evidence" value="ECO:0007669"/>
    <property type="project" value="InterPro"/>
</dbReference>
<feature type="domain" description="Cytochrome c" evidence="15">
    <location>
        <begin position="634"/>
        <end position="728"/>
    </location>
</feature>
<evidence type="ECO:0000256" key="10">
    <source>
        <dbReference type="ARBA" id="ARBA00023004"/>
    </source>
</evidence>
<dbReference type="Pfam" id="PF01654">
    <property type="entry name" value="Cyt_bd_oxida_I"/>
    <property type="match status" value="1"/>
</dbReference>
<dbReference type="AlphaFoldDB" id="A0A1E3XDL7"/>
<feature type="transmembrane region" description="Helical" evidence="13">
    <location>
        <begin position="98"/>
        <end position="122"/>
    </location>
</feature>
<feature type="transmembrane region" description="Helical" evidence="13">
    <location>
        <begin position="164"/>
        <end position="183"/>
    </location>
</feature>
<evidence type="ECO:0000256" key="1">
    <source>
        <dbReference type="ARBA" id="ARBA00004651"/>
    </source>
</evidence>
<dbReference type="SUPFAM" id="SSF46626">
    <property type="entry name" value="Cytochrome c"/>
    <property type="match status" value="2"/>
</dbReference>
<keyword evidence="14" id="KW-0732">Signal</keyword>
<evidence type="ECO:0000256" key="13">
    <source>
        <dbReference type="SAM" id="Phobius"/>
    </source>
</evidence>
<dbReference type="GO" id="GO:0016682">
    <property type="term" value="F:oxidoreductase activity, acting on diphenols and related substances as donors, oxygen as acceptor"/>
    <property type="evidence" value="ECO:0007669"/>
    <property type="project" value="TreeGrafter"/>
</dbReference>
<organism evidence="16 17">
    <name type="scientific">Candidatus Scalindua rubra</name>
    <dbReference type="NCBI Taxonomy" id="1872076"/>
    <lineage>
        <taxon>Bacteria</taxon>
        <taxon>Pseudomonadati</taxon>
        <taxon>Planctomycetota</taxon>
        <taxon>Candidatus Brocadiia</taxon>
        <taxon>Candidatus Brocadiales</taxon>
        <taxon>Candidatus Scalinduaceae</taxon>
        <taxon>Candidatus Scalindua</taxon>
    </lineage>
</organism>
<keyword evidence="8" id="KW-0249">Electron transport</keyword>
<feature type="transmembrane region" description="Helical" evidence="13">
    <location>
        <begin position="448"/>
        <end position="472"/>
    </location>
</feature>
<dbReference type="GO" id="GO:0070069">
    <property type="term" value="C:cytochrome complex"/>
    <property type="evidence" value="ECO:0007669"/>
    <property type="project" value="InterPro"/>
</dbReference>